<sequence>MASTDATESEERTTDASDTDRSEATAPPEEYDGPLLQTDGLVKRFGGLTATDDVNLDIEQGERVSLIGPNGAGKSTIINLITRRLDPTEGDIRFKGQSILGLNPHEVVQRGMSKSFQQASIFPTLTVRQNARVAALAAEHGSFRFNFFRHRDRFSEVEGVARETLEAVGLWDQRESPAEDLPYGDKRRLEIGIALAADPDMLLMDEPTAGMSPEETHATVDLIEEVKEERGLTFLLVEHDMEIVFRVSDRIVVLNRGSVIAEGPPEEIRENPDVQDAYLGGVEL</sequence>
<dbReference type="OrthoDB" id="44250at2157"/>
<protein>
    <recommendedName>
        <fullName evidence="7">Probable branched-chain amino acid transport ATP-binding protein LivG</fullName>
    </recommendedName>
</protein>
<dbReference type="GO" id="GO:0016887">
    <property type="term" value="F:ATP hydrolysis activity"/>
    <property type="evidence" value="ECO:0007669"/>
    <property type="project" value="InterPro"/>
</dbReference>
<dbReference type="PANTHER" id="PTHR45772">
    <property type="entry name" value="CONSERVED COMPONENT OF ABC TRANSPORTER FOR NATURAL AMINO ACIDS-RELATED"/>
    <property type="match status" value="1"/>
</dbReference>
<accession>A0A6B0GPM0</accession>
<dbReference type="AlphaFoldDB" id="A0A6B0GPM0"/>
<comment type="similarity">
    <text evidence="1">Belongs to the ABC transporter superfamily.</text>
</comment>
<gene>
    <name evidence="10" type="ORF">GQS65_20230</name>
</gene>
<dbReference type="CDD" id="cd03219">
    <property type="entry name" value="ABC_Mj1267_LivG_branched"/>
    <property type="match status" value="1"/>
</dbReference>
<evidence type="ECO:0000256" key="2">
    <source>
        <dbReference type="ARBA" id="ARBA00022448"/>
    </source>
</evidence>
<organism evidence="10 11">
    <name type="scientific">Halomarina oriensis</name>
    <dbReference type="NCBI Taxonomy" id="671145"/>
    <lineage>
        <taxon>Archaea</taxon>
        <taxon>Methanobacteriati</taxon>
        <taxon>Methanobacteriota</taxon>
        <taxon>Stenosarchaea group</taxon>
        <taxon>Halobacteria</taxon>
        <taxon>Halobacteriales</taxon>
        <taxon>Natronomonadaceae</taxon>
        <taxon>Halomarina</taxon>
    </lineage>
</organism>
<evidence type="ECO:0000313" key="11">
    <source>
        <dbReference type="Proteomes" id="UP000451471"/>
    </source>
</evidence>
<keyword evidence="2" id="KW-0813">Transport</keyword>
<dbReference type="InterPro" id="IPR032823">
    <property type="entry name" value="BCA_ABC_TP_C"/>
</dbReference>
<dbReference type="SMART" id="SM00382">
    <property type="entry name" value="AAA"/>
    <property type="match status" value="1"/>
</dbReference>
<dbReference type="EMBL" id="WSZK01000040">
    <property type="protein sequence ID" value="MWG36784.1"/>
    <property type="molecule type" value="Genomic_DNA"/>
</dbReference>
<dbReference type="InterPro" id="IPR003439">
    <property type="entry name" value="ABC_transporter-like_ATP-bd"/>
</dbReference>
<dbReference type="SUPFAM" id="SSF52540">
    <property type="entry name" value="P-loop containing nucleoside triphosphate hydrolases"/>
    <property type="match status" value="1"/>
</dbReference>
<proteinExistence type="inferred from homology"/>
<dbReference type="FunFam" id="3.40.50.300:FF:000421">
    <property type="entry name" value="Branched-chain amino acid ABC transporter ATP-binding protein"/>
    <property type="match status" value="1"/>
</dbReference>
<comment type="caution">
    <text evidence="10">The sequence shown here is derived from an EMBL/GenBank/DDBJ whole genome shotgun (WGS) entry which is preliminary data.</text>
</comment>
<keyword evidence="3" id="KW-0547">Nucleotide-binding</keyword>
<dbReference type="GO" id="GO:0006865">
    <property type="term" value="P:amino acid transport"/>
    <property type="evidence" value="ECO:0007669"/>
    <property type="project" value="UniProtKB-KW"/>
</dbReference>
<feature type="domain" description="ABC transporter" evidence="9">
    <location>
        <begin position="36"/>
        <end position="281"/>
    </location>
</feature>
<feature type="region of interest" description="Disordered" evidence="8">
    <location>
        <begin position="1"/>
        <end position="36"/>
    </location>
</feature>
<dbReference type="InterPro" id="IPR003593">
    <property type="entry name" value="AAA+_ATPase"/>
</dbReference>
<evidence type="ECO:0000256" key="3">
    <source>
        <dbReference type="ARBA" id="ARBA00022741"/>
    </source>
</evidence>
<reference evidence="10 11" key="1">
    <citation type="submission" date="2019-12" db="EMBL/GenBank/DDBJ databases">
        <title>Halocatena pleomorpha gen. nov. sp. nov., an extremely halophilic archaeon of family Halobacteriaceae isolated from saltpan soil.</title>
        <authorList>
            <person name="Pal Y."/>
            <person name="Verma A."/>
            <person name="Krishnamurthi S."/>
            <person name="Kumar P."/>
        </authorList>
    </citation>
    <scope>NUCLEOTIDE SEQUENCE [LARGE SCALE GENOMIC DNA]</scope>
    <source>
        <strain evidence="10 11">JCM 16495</strain>
    </source>
</reference>
<dbReference type="RefSeq" id="WP_158206434.1">
    <property type="nucleotide sequence ID" value="NZ_WSZK01000040.1"/>
</dbReference>
<dbReference type="PROSITE" id="PS50893">
    <property type="entry name" value="ABC_TRANSPORTER_2"/>
    <property type="match status" value="1"/>
</dbReference>
<evidence type="ECO:0000256" key="5">
    <source>
        <dbReference type="ARBA" id="ARBA00022970"/>
    </source>
</evidence>
<evidence type="ECO:0000313" key="10">
    <source>
        <dbReference type="EMBL" id="MWG36784.1"/>
    </source>
</evidence>
<name>A0A6B0GPM0_9EURY</name>
<dbReference type="InterPro" id="IPR027417">
    <property type="entry name" value="P-loop_NTPase"/>
</dbReference>
<keyword evidence="4 10" id="KW-0067">ATP-binding</keyword>
<evidence type="ECO:0000256" key="7">
    <source>
        <dbReference type="ARBA" id="ARBA00072811"/>
    </source>
</evidence>
<evidence type="ECO:0000256" key="4">
    <source>
        <dbReference type="ARBA" id="ARBA00022840"/>
    </source>
</evidence>
<evidence type="ECO:0000256" key="6">
    <source>
        <dbReference type="ARBA" id="ARBA00056071"/>
    </source>
</evidence>
<keyword evidence="5" id="KW-0029">Amino-acid transport</keyword>
<dbReference type="InterPro" id="IPR051120">
    <property type="entry name" value="ABC_AA/LPS_Transport"/>
</dbReference>
<evidence type="ECO:0000256" key="8">
    <source>
        <dbReference type="SAM" id="MobiDB-lite"/>
    </source>
</evidence>
<dbReference type="PANTHER" id="PTHR45772:SF9">
    <property type="entry name" value="CONSERVED COMPONENT OF ABC TRANSPORTER FOR NATURAL AMINO ACIDS"/>
    <property type="match status" value="1"/>
</dbReference>
<feature type="compositionally biased region" description="Basic and acidic residues" evidence="8">
    <location>
        <begin position="9"/>
        <end position="23"/>
    </location>
</feature>
<dbReference type="Proteomes" id="UP000451471">
    <property type="component" value="Unassembled WGS sequence"/>
</dbReference>
<dbReference type="Pfam" id="PF12399">
    <property type="entry name" value="BCA_ABC_TP_C"/>
    <property type="match status" value="1"/>
</dbReference>
<dbReference type="Pfam" id="PF00005">
    <property type="entry name" value="ABC_tran"/>
    <property type="match status" value="1"/>
</dbReference>
<dbReference type="GO" id="GO:0005524">
    <property type="term" value="F:ATP binding"/>
    <property type="evidence" value="ECO:0007669"/>
    <property type="project" value="UniProtKB-KW"/>
</dbReference>
<evidence type="ECO:0000259" key="9">
    <source>
        <dbReference type="PROSITE" id="PS50893"/>
    </source>
</evidence>
<keyword evidence="11" id="KW-1185">Reference proteome</keyword>
<dbReference type="Gene3D" id="3.40.50.300">
    <property type="entry name" value="P-loop containing nucleotide triphosphate hydrolases"/>
    <property type="match status" value="1"/>
</dbReference>
<comment type="function">
    <text evidence="6">Probable component of a branched-chain amino-acid transport system.</text>
</comment>
<evidence type="ECO:0000256" key="1">
    <source>
        <dbReference type="ARBA" id="ARBA00005417"/>
    </source>
</evidence>
<dbReference type="GO" id="GO:0005886">
    <property type="term" value="C:plasma membrane"/>
    <property type="evidence" value="ECO:0007669"/>
    <property type="project" value="TreeGrafter"/>
</dbReference>